<gene>
    <name evidence="7" type="ORF">AFUS01_LOCUS47260</name>
</gene>
<evidence type="ECO:0000256" key="4">
    <source>
        <dbReference type="ARBA" id="ARBA00022679"/>
    </source>
</evidence>
<evidence type="ECO:0000259" key="6">
    <source>
        <dbReference type="PROSITE" id="PS50404"/>
    </source>
</evidence>
<dbReference type="GO" id="GO:0004364">
    <property type="term" value="F:glutathione transferase activity"/>
    <property type="evidence" value="ECO:0007669"/>
    <property type="project" value="UniProtKB-EC"/>
</dbReference>
<comment type="caution">
    <text evidence="7">The sequence shown here is derived from an EMBL/GenBank/DDBJ whole genome shotgun (WGS) entry which is preliminary data.</text>
</comment>
<dbReference type="EC" id="2.5.1.18" evidence="3"/>
<dbReference type="PANTHER" id="PTHR11571:SF222">
    <property type="entry name" value="GLUTATHIONE TRANSFERASE"/>
    <property type="match status" value="1"/>
</dbReference>
<dbReference type="InterPro" id="IPR004045">
    <property type="entry name" value="Glutathione_S-Trfase_N"/>
</dbReference>
<dbReference type="EMBL" id="CAJVCH010571691">
    <property type="protein sequence ID" value="CAG7838274.1"/>
    <property type="molecule type" value="Genomic_DNA"/>
</dbReference>
<proteinExistence type="inferred from homology"/>
<reference evidence="7" key="1">
    <citation type="submission" date="2021-06" db="EMBL/GenBank/DDBJ databases">
        <authorList>
            <person name="Hodson N. C."/>
            <person name="Mongue J. A."/>
            <person name="Jaron S. K."/>
        </authorList>
    </citation>
    <scope>NUCLEOTIDE SEQUENCE</scope>
</reference>
<accession>A0A8J2PYN8</accession>
<evidence type="ECO:0000256" key="1">
    <source>
        <dbReference type="ARBA" id="ARBA00003701"/>
    </source>
</evidence>
<dbReference type="GO" id="GO:0006749">
    <property type="term" value="P:glutathione metabolic process"/>
    <property type="evidence" value="ECO:0007669"/>
    <property type="project" value="TreeGrafter"/>
</dbReference>
<dbReference type="Pfam" id="PF02798">
    <property type="entry name" value="GST_N"/>
    <property type="match status" value="1"/>
</dbReference>
<sequence length="155" mass="18663">MAEKPILGYWNIRGYAQATRFLLKYLKVDYEEKLYEFSPPPDYKKDWRENHQFSLGLDFPNLPYWVDGDVKMTESIPIFREVARKYGLQLFPNEEETLWKVEMVESLILDILRFFTYVLYRSDQLFELINEVQPEKFKVLENFFGNNPWVLGSQV</sequence>
<evidence type="ECO:0000313" key="8">
    <source>
        <dbReference type="Proteomes" id="UP000708208"/>
    </source>
</evidence>
<keyword evidence="4" id="KW-0808">Transferase</keyword>
<evidence type="ECO:0000256" key="5">
    <source>
        <dbReference type="ARBA" id="ARBA00047960"/>
    </source>
</evidence>
<dbReference type="InterPro" id="IPR050213">
    <property type="entry name" value="GST_superfamily"/>
</dbReference>
<dbReference type="OrthoDB" id="414243at2759"/>
<evidence type="ECO:0000313" key="7">
    <source>
        <dbReference type="EMBL" id="CAG7838274.1"/>
    </source>
</evidence>
<organism evidence="7 8">
    <name type="scientific">Allacma fusca</name>
    <dbReference type="NCBI Taxonomy" id="39272"/>
    <lineage>
        <taxon>Eukaryota</taxon>
        <taxon>Metazoa</taxon>
        <taxon>Ecdysozoa</taxon>
        <taxon>Arthropoda</taxon>
        <taxon>Hexapoda</taxon>
        <taxon>Collembola</taxon>
        <taxon>Symphypleona</taxon>
        <taxon>Sminthuridae</taxon>
        <taxon>Allacma</taxon>
    </lineage>
</organism>
<dbReference type="Proteomes" id="UP000708208">
    <property type="component" value="Unassembled WGS sequence"/>
</dbReference>
<dbReference type="AlphaFoldDB" id="A0A8J2PYN8"/>
<name>A0A8J2PYN8_9HEXA</name>
<comment type="function">
    <text evidence="1">Conjugation of reduced glutathione to a wide number of exogenous and endogenous hydrophobic electrophiles.</text>
</comment>
<dbReference type="PROSITE" id="PS50404">
    <property type="entry name" value="GST_NTER"/>
    <property type="match status" value="1"/>
</dbReference>
<evidence type="ECO:0000256" key="3">
    <source>
        <dbReference type="ARBA" id="ARBA00012452"/>
    </source>
</evidence>
<comment type="similarity">
    <text evidence="2">Belongs to the GST superfamily. Mu family.</text>
</comment>
<keyword evidence="8" id="KW-1185">Reference proteome</keyword>
<evidence type="ECO:0000256" key="2">
    <source>
        <dbReference type="ARBA" id="ARBA00005861"/>
    </source>
</evidence>
<dbReference type="PANTHER" id="PTHR11571">
    <property type="entry name" value="GLUTATHIONE S-TRANSFERASE"/>
    <property type="match status" value="1"/>
</dbReference>
<feature type="domain" description="GST N-terminal" evidence="6">
    <location>
        <begin position="3"/>
        <end position="90"/>
    </location>
</feature>
<protein>
    <recommendedName>
        <fullName evidence="3">glutathione transferase</fullName>
        <ecNumber evidence="3">2.5.1.18</ecNumber>
    </recommendedName>
</protein>
<comment type="catalytic activity">
    <reaction evidence="5">
        <text>RX + glutathione = an S-substituted glutathione + a halide anion + H(+)</text>
        <dbReference type="Rhea" id="RHEA:16437"/>
        <dbReference type="ChEBI" id="CHEBI:15378"/>
        <dbReference type="ChEBI" id="CHEBI:16042"/>
        <dbReference type="ChEBI" id="CHEBI:17792"/>
        <dbReference type="ChEBI" id="CHEBI:57925"/>
        <dbReference type="ChEBI" id="CHEBI:90779"/>
        <dbReference type="EC" id="2.5.1.18"/>
    </reaction>
</comment>